<organism evidence="2 3">
    <name type="scientific">Faecalibacterium prausnitzii</name>
    <dbReference type="NCBI Taxonomy" id="853"/>
    <lineage>
        <taxon>Bacteria</taxon>
        <taxon>Bacillati</taxon>
        <taxon>Bacillota</taxon>
        <taxon>Clostridia</taxon>
        <taxon>Eubacteriales</taxon>
        <taxon>Oscillospiraceae</taxon>
        <taxon>Faecalibacterium</taxon>
    </lineage>
</organism>
<evidence type="ECO:0000313" key="3">
    <source>
        <dbReference type="Proteomes" id="UP000260991"/>
    </source>
</evidence>
<feature type="region of interest" description="Disordered" evidence="1">
    <location>
        <begin position="19"/>
        <end position="38"/>
    </location>
</feature>
<evidence type="ECO:0000256" key="1">
    <source>
        <dbReference type="SAM" id="MobiDB-lite"/>
    </source>
</evidence>
<evidence type="ECO:0000313" key="2">
    <source>
        <dbReference type="EMBL" id="RGB91016.1"/>
    </source>
</evidence>
<reference evidence="2 3" key="1">
    <citation type="submission" date="2018-08" db="EMBL/GenBank/DDBJ databases">
        <title>A genome reference for cultivated species of the human gut microbiota.</title>
        <authorList>
            <person name="Zou Y."/>
            <person name="Xue W."/>
            <person name="Luo G."/>
        </authorList>
    </citation>
    <scope>NUCLEOTIDE SEQUENCE [LARGE SCALE GENOMIC DNA]</scope>
    <source>
        <strain evidence="2 3">AF32-8AC</strain>
    </source>
</reference>
<protein>
    <submittedName>
        <fullName evidence="2">Uncharacterized protein</fullName>
    </submittedName>
</protein>
<accession>A0A3E2U485</accession>
<dbReference type="EMBL" id="QVER01000010">
    <property type="protein sequence ID" value="RGB91016.1"/>
    <property type="molecule type" value="Genomic_DNA"/>
</dbReference>
<dbReference type="Proteomes" id="UP000260991">
    <property type="component" value="Unassembled WGS sequence"/>
</dbReference>
<gene>
    <name evidence="2" type="ORF">DWZ46_09560</name>
</gene>
<sequence>MKGGEARTAFCFFKVPTKGLKKKQQTQPERQWRKQGGAVGAAASRMQAAAQQTLGAATRTAKMKQN</sequence>
<dbReference type="AlphaFoldDB" id="A0A3E2U485"/>
<name>A0A3E2U485_9FIRM</name>
<comment type="caution">
    <text evidence="2">The sequence shown here is derived from an EMBL/GenBank/DDBJ whole genome shotgun (WGS) entry which is preliminary data.</text>
</comment>
<proteinExistence type="predicted"/>